<proteinExistence type="predicted"/>
<accession>A0A0N5BE33</accession>
<name>A0A0N5BE33_STREA</name>
<dbReference type="AlphaFoldDB" id="A0A0N5BE33"/>
<feature type="region of interest" description="Disordered" evidence="1">
    <location>
        <begin position="207"/>
        <end position="237"/>
    </location>
</feature>
<dbReference type="Proteomes" id="UP000046392">
    <property type="component" value="Unplaced"/>
</dbReference>
<evidence type="ECO:0000313" key="2">
    <source>
        <dbReference type="Proteomes" id="UP000046392"/>
    </source>
</evidence>
<protein>
    <submittedName>
        <fullName evidence="3">DUF4364 family protein</fullName>
    </submittedName>
</protein>
<sequence length="237" mass="27842">MPCIKTVEKIMEISFLKRYQIMVRRECYFYTIIGGLPPFATRDTIINFLYQRGVIFQKVEYQSIPGTFKISDTAESKVQDLEFLMKLNNYEIMVGEGEKYKCFLAENKEIRIQFMEDIITTAHIRVYMDKHGFPKPDVVDTGNNTFYLYSPEEHSILTVEYHLEQLRNNIKFPHLFHMIRFQRNEETNEDTSLKRFLEDILQEEPMMVGGSKEASTQTAGGARAIKGRGKRKHKEEL</sequence>
<evidence type="ECO:0000256" key="1">
    <source>
        <dbReference type="SAM" id="MobiDB-lite"/>
    </source>
</evidence>
<reference evidence="3" key="1">
    <citation type="submission" date="2017-02" db="UniProtKB">
        <authorList>
            <consortium name="WormBaseParasite"/>
        </authorList>
    </citation>
    <scope>IDENTIFICATION</scope>
</reference>
<evidence type="ECO:0000313" key="3">
    <source>
        <dbReference type="WBParaSite" id="SPAL_0000426000.1"/>
    </source>
</evidence>
<keyword evidence="2" id="KW-1185">Reference proteome</keyword>
<dbReference type="WBParaSite" id="SPAL_0000426000.1">
    <property type="protein sequence ID" value="SPAL_0000426000.1"/>
    <property type="gene ID" value="SPAL_0000426000"/>
</dbReference>
<feature type="compositionally biased region" description="Basic residues" evidence="1">
    <location>
        <begin position="225"/>
        <end position="237"/>
    </location>
</feature>
<organism evidence="2 3">
    <name type="scientific">Strongyloides papillosus</name>
    <name type="common">Intestinal threadworm</name>
    <dbReference type="NCBI Taxonomy" id="174720"/>
    <lineage>
        <taxon>Eukaryota</taxon>
        <taxon>Metazoa</taxon>
        <taxon>Ecdysozoa</taxon>
        <taxon>Nematoda</taxon>
        <taxon>Chromadorea</taxon>
        <taxon>Rhabditida</taxon>
        <taxon>Tylenchina</taxon>
        <taxon>Panagrolaimomorpha</taxon>
        <taxon>Strongyloidoidea</taxon>
        <taxon>Strongyloididae</taxon>
        <taxon>Strongyloides</taxon>
    </lineage>
</organism>